<protein>
    <submittedName>
        <fullName evidence="1">Uncharacterized protein</fullName>
    </submittedName>
</protein>
<dbReference type="GeneID" id="36341716"/>
<proteinExistence type="predicted"/>
<dbReference type="AlphaFoldDB" id="W6UDM8"/>
<evidence type="ECO:0000313" key="2">
    <source>
        <dbReference type="Proteomes" id="UP000019149"/>
    </source>
</evidence>
<comment type="caution">
    <text evidence="1">The sequence shown here is derived from an EMBL/GenBank/DDBJ whole genome shotgun (WGS) entry which is preliminary data.</text>
</comment>
<gene>
    <name evidence="1" type="ORF">EGR_06001</name>
</gene>
<sequence length="202" mass="22989">MVLQENFFIYSKFAFTHAKIKTKLSYNKVIKQNANSNVGDEKIRISGNHTLNMLQTINYLGRLTLICSERHRDRCLNANSSPNNSCLTNTYSRRSSKATKILPPHKTVSAEKSKRVYQQFHQRRVKLLNHSSIIKISLGKLKIAHTASSIALPKNGFDEHENQKQNECCHCDSSNNEALTLKVAYICKSCDIITLNLPKCCY</sequence>
<accession>W6UDM8</accession>
<dbReference type="RefSeq" id="XP_024350334.1">
    <property type="nucleotide sequence ID" value="XM_024495250.1"/>
</dbReference>
<dbReference type="EMBL" id="APAU02000049">
    <property type="protein sequence ID" value="EUB59138.1"/>
    <property type="molecule type" value="Genomic_DNA"/>
</dbReference>
<organism evidence="1 2">
    <name type="scientific">Echinococcus granulosus</name>
    <name type="common">Hydatid tapeworm</name>
    <dbReference type="NCBI Taxonomy" id="6210"/>
    <lineage>
        <taxon>Eukaryota</taxon>
        <taxon>Metazoa</taxon>
        <taxon>Spiralia</taxon>
        <taxon>Lophotrochozoa</taxon>
        <taxon>Platyhelminthes</taxon>
        <taxon>Cestoda</taxon>
        <taxon>Eucestoda</taxon>
        <taxon>Cyclophyllidea</taxon>
        <taxon>Taeniidae</taxon>
        <taxon>Echinococcus</taxon>
        <taxon>Echinococcus granulosus group</taxon>
    </lineage>
</organism>
<name>W6UDM8_ECHGR</name>
<dbReference type="KEGG" id="egl:EGR_06001"/>
<evidence type="ECO:0000313" key="1">
    <source>
        <dbReference type="EMBL" id="EUB59138.1"/>
    </source>
</evidence>
<dbReference type="Proteomes" id="UP000019149">
    <property type="component" value="Unassembled WGS sequence"/>
</dbReference>
<reference evidence="1 2" key="1">
    <citation type="journal article" date="2013" name="Nat. Genet.">
        <title>The genome of the hydatid tapeworm Echinococcus granulosus.</title>
        <authorList>
            <person name="Zheng H."/>
            <person name="Zhang W."/>
            <person name="Zhang L."/>
            <person name="Zhang Z."/>
            <person name="Li J."/>
            <person name="Lu G."/>
            <person name="Zhu Y."/>
            <person name="Wang Y."/>
            <person name="Huang Y."/>
            <person name="Liu J."/>
            <person name="Kang H."/>
            <person name="Chen J."/>
            <person name="Wang L."/>
            <person name="Chen A."/>
            <person name="Yu S."/>
            <person name="Gao Z."/>
            <person name="Jin L."/>
            <person name="Gu W."/>
            <person name="Wang Z."/>
            <person name="Zhao L."/>
            <person name="Shi B."/>
            <person name="Wen H."/>
            <person name="Lin R."/>
            <person name="Jones M.K."/>
            <person name="Brejova B."/>
            <person name="Vinar T."/>
            <person name="Zhao G."/>
            <person name="McManus D.P."/>
            <person name="Chen Z."/>
            <person name="Zhou Y."/>
            <person name="Wang S."/>
        </authorList>
    </citation>
    <scope>NUCLEOTIDE SEQUENCE [LARGE SCALE GENOMIC DNA]</scope>
</reference>
<dbReference type="CTD" id="36341716"/>
<keyword evidence="2" id="KW-1185">Reference proteome</keyword>